<keyword evidence="3" id="KW-1185">Reference proteome</keyword>
<evidence type="ECO:0000313" key="3">
    <source>
        <dbReference type="Proteomes" id="UP000271974"/>
    </source>
</evidence>
<dbReference type="Proteomes" id="UP000271974">
    <property type="component" value="Unassembled WGS sequence"/>
</dbReference>
<reference evidence="2 3" key="1">
    <citation type="submission" date="2019-01" db="EMBL/GenBank/DDBJ databases">
        <title>A draft genome assembly of the solar-powered sea slug Elysia chlorotica.</title>
        <authorList>
            <person name="Cai H."/>
            <person name="Li Q."/>
            <person name="Fang X."/>
            <person name="Li J."/>
            <person name="Curtis N.E."/>
            <person name="Altenburger A."/>
            <person name="Shibata T."/>
            <person name="Feng M."/>
            <person name="Maeda T."/>
            <person name="Schwartz J.A."/>
            <person name="Shigenobu S."/>
            <person name="Lundholm N."/>
            <person name="Nishiyama T."/>
            <person name="Yang H."/>
            <person name="Hasebe M."/>
            <person name="Li S."/>
            <person name="Pierce S.K."/>
            <person name="Wang J."/>
        </authorList>
    </citation>
    <scope>NUCLEOTIDE SEQUENCE [LARGE SCALE GENOMIC DNA]</scope>
    <source>
        <strain evidence="2">EC2010</strain>
        <tissue evidence="2">Whole organism of an adult</tissue>
    </source>
</reference>
<organism evidence="2 3">
    <name type="scientific">Elysia chlorotica</name>
    <name type="common">Eastern emerald elysia</name>
    <name type="synonym">Sea slug</name>
    <dbReference type="NCBI Taxonomy" id="188477"/>
    <lineage>
        <taxon>Eukaryota</taxon>
        <taxon>Metazoa</taxon>
        <taxon>Spiralia</taxon>
        <taxon>Lophotrochozoa</taxon>
        <taxon>Mollusca</taxon>
        <taxon>Gastropoda</taxon>
        <taxon>Heterobranchia</taxon>
        <taxon>Euthyneura</taxon>
        <taxon>Panpulmonata</taxon>
        <taxon>Sacoglossa</taxon>
        <taxon>Placobranchoidea</taxon>
        <taxon>Plakobranchidae</taxon>
        <taxon>Elysia</taxon>
    </lineage>
</organism>
<comment type="caution">
    <text evidence="2">The sequence shown here is derived from an EMBL/GenBank/DDBJ whole genome shotgun (WGS) entry which is preliminary data.</text>
</comment>
<gene>
    <name evidence="2" type="ORF">EGW08_007210</name>
</gene>
<feature type="region of interest" description="Disordered" evidence="1">
    <location>
        <begin position="1"/>
        <end position="36"/>
    </location>
</feature>
<evidence type="ECO:0000313" key="2">
    <source>
        <dbReference type="EMBL" id="RUS85026.1"/>
    </source>
</evidence>
<proteinExistence type="predicted"/>
<protein>
    <submittedName>
        <fullName evidence="2">Uncharacterized protein</fullName>
    </submittedName>
</protein>
<name>A0A433TTY9_ELYCH</name>
<sequence>MDASDDGGDDDDGEGDDDSNDDIDKNEGYGSVGEESATIRLPSTSVSVEDYNDIRWRLFIKSKIRILSRTYRASGGMPSGPAAFPGLIDVMGMTISALLGGRQQSCRPTGLRHELCRRGLVKQGFVDICCGVRNSVFFLYLRDGVLAQCLAPKLQGHTPLRKGFILGMSLLIHISMDRHKEELDAKPSFQDSLMTALNTLMNRDLT</sequence>
<dbReference type="EMBL" id="RQTK01000185">
    <property type="protein sequence ID" value="RUS85026.1"/>
    <property type="molecule type" value="Genomic_DNA"/>
</dbReference>
<feature type="compositionally biased region" description="Acidic residues" evidence="1">
    <location>
        <begin position="1"/>
        <end position="21"/>
    </location>
</feature>
<evidence type="ECO:0000256" key="1">
    <source>
        <dbReference type="SAM" id="MobiDB-lite"/>
    </source>
</evidence>
<accession>A0A433TTY9</accession>
<dbReference type="AlphaFoldDB" id="A0A433TTY9"/>